<feature type="transmembrane region" description="Helical" evidence="1">
    <location>
        <begin position="80"/>
        <end position="107"/>
    </location>
</feature>
<sequence length="227" mass="24413">MQQEITVLTLFLLGFFGGTHCAGMCGGLSSAFALHLPPHIGRVWLILLMNLGRISSYTLIGALMGALSQAGMLLDHTRTLQLVLFAAANLLLLMMGLYLSGISAAAGKIETLGKPVWRRLNPLLNRLLPIRSVPACFGIGLLWGWLPCGLVYNASLYALGSGSALKGALYLAAFGLGTLPNLLAMGIFASCLQRVLQNRRIRLAAGLLVCAWALWQLALLWRNHFSA</sequence>
<feature type="transmembrane region" description="Helical" evidence="1">
    <location>
        <begin position="201"/>
        <end position="221"/>
    </location>
</feature>
<feature type="domain" description="Urease accessory protein UreH-like transmembrane" evidence="2">
    <location>
        <begin position="9"/>
        <end position="211"/>
    </location>
</feature>
<dbReference type="Pfam" id="PF13386">
    <property type="entry name" value="DsbD_2"/>
    <property type="match status" value="1"/>
</dbReference>
<organism evidence="3 4">
    <name type="scientific">Kingella pumchi</name>
    <dbReference type="NCBI Taxonomy" id="2779506"/>
    <lineage>
        <taxon>Bacteria</taxon>
        <taxon>Pseudomonadati</taxon>
        <taxon>Pseudomonadota</taxon>
        <taxon>Betaproteobacteria</taxon>
        <taxon>Neisseriales</taxon>
        <taxon>Neisseriaceae</taxon>
        <taxon>Kingella</taxon>
    </lineage>
</organism>
<gene>
    <name evidence="3" type="ORF">MB824_06780</name>
</gene>
<protein>
    <submittedName>
        <fullName evidence="3">Sulfite exporter TauE/SafE family protein</fullName>
    </submittedName>
</protein>
<dbReference type="EMBL" id="JAKOOW010000024">
    <property type="protein sequence ID" value="MCG6504197.1"/>
    <property type="molecule type" value="Genomic_DNA"/>
</dbReference>
<keyword evidence="1" id="KW-0472">Membrane</keyword>
<feature type="transmembrane region" description="Helical" evidence="1">
    <location>
        <begin position="56"/>
        <end position="74"/>
    </location>
</feature>
<comment type="caution">
    <text evidence="3">The sequence shown here is derived from an EMBL/GenBank/DDBJ whole genome shotgun (WGS) entry which is preliminary data.</text>
</comment>
<keyword evidence="4" id="KW-1185">Reference proteome</keyword>
<keyword evidence="1" id="KW-1133">Transmembrane helix</keyword>
<feature type="transmembrane region" description="Helical" evidence="1">
    <location>
        <begin position="128"/>
        <end position="147"/>
    </location>
</feature>
<dbReference type="RefSeq" id="WP_238747447.1">
    <property type="nucleotide sequence ID" value="NZ_JAKOOW010000024.1"/>
</dbReference>
<name>A0ABS9NN24_9NEIS</name>
<dbReference type="PANTHER" id="PTHR42208">
    <property type="entry name" value="HEAVY METAL TRANSPORTER-RELATED"/>
    <property type="match status" value="1"/>
</dbReference>
<keyword evidence="1" id="KW-0812">Transmembrane</keyword>
<evidence type="ECO:0000313" key="4">
    <source>
        <dbReference type="Proteomes" id="UP001298424"/>
    </source>
</evidence>
<reference evidence="3 4" key="1">
    <citation type="submission" date="2022-02" db="EMBL/GenBank/DDBJ databases">
        <title>Genome sequence data of Kingella unionensis sp. nov. strain CICC 24913 (CCUG 75125).</title>
        <authorList>
            <person name="Xiao M."/>
        </authorList>
    </citation>
    <scope>NUCLEOTIDE SEQUENCE [LARGE SCALE GENOMIC DNA]</scope>
    <source>
        <strain evidence="3 4">CICC 24913</strain>
    </source>
</reference>
<evidence type="ECO:0000259" key="2">
    <source>
        <dbReference type="Pfam" id="PF13386"/>
    </source>
</evidence>
<evidence type="ECO:0000313" key="3">
    <source>
        <dbReference type="EMBL" id="MCG6504197.1"/>
    </source>
</evidence>
<feature type="transmembrane region" description="Helical" evidence="1">
    <location>
        <begin position="167"/>
        <end position="189"/>
    </location>
</feature>
<dbReference type="Proteomes" id="UP001298424">
    <property type="component" value="Unassembled WGS sequence"/>
</dbReference>
<evidence type="ECO:0000256" key="1">
    <source>
        <dbReference type="SAM" id="Phobius"/>
    </source>
</evidence>
<dbReference type="InterPro" id="IPR039447">
    <property type="entry name" value="UreH-like_TM_dom"/>
</dbReference>
<accession>A0ABS9NN24</accession>
<proteinExistence type="predicted"/>
<dbReference type="PANTHER" id="PTHR42208:SF1">
    <property type="entry name" value="HEAVY METAL TRANSPORTER"/>
    <property type="match status" value="1"/>
</dbReference>